<dbReference type="PANTHER" id="PTHR30619:SF7">
    <property type="entry name" value="BETA-LACTAMASE DOMAIN PROTEIN"/>
    <property type="match status" value="1"/>
</dbReference>
<comment type="caution">
    <text evidence="3">The sequence shown here is derived from an EMBL/GenBank/DDBJ whole genome shotgun (WGS) entry which is preliminary data.</text>
</comment>
<keyword evidence="4" id="KW-1185">Reference proteome</keyword>
<accession>A0ABV1DFZ7</accession>
<protein>
    <submittedName>
        <fullName evidence="3">Uncharacterized protein</fullName>
    </submittedName>
</protein>
<dbReference type="SUPFAM" id="SSF56281">
    <property type="entry name" value="Metallo-hydrolase/oxidoreductase"/>
    <property type="match status" value="1"/>
</dbReference>
<gene>
    <name evidence="3" type="ORF">WMQ36_30465</name>
</gene>
<evidence type="ECO:0000256" key="1">
    <source>
        <dbReference type="SAM" id="MobiDB-lite"/>
    </source>
</evidence>
<keyword evidence="2" id="KW-0732">Signal</keyword>
<organism evidence="3 4">
    <name type="scientific">Enterocloster hominis</name>
    <name type="common">ex Hitch et al. 2024</name>
    <dbReference type="NCBI Taxonomy" id="1917870"/>
    <lineage>
        <taxon>Bacteria</taxon>
        <taxon>Bacillati</taxon>
        <taxon>Bacillota</taxon>
        <taxon>Clostridia</taxon>
        <taxon>Lachnospirales</taxon>
        <taxon>Lachnospiraceae</taxon>
        <taxon>Enterocloster</taxon>
    </lineage>
</organism>
<feature type="signal peptide" evidence="2">
    <location>
        <begin position="1"/>
        <end position="25"/>
    </location>
</feature>
<dbReference type="EMBL" id="JBBMFM010000338">
    <property type="protein sequence ID" value="MEQ2429295.1"/>
    <property type="molecule type" value="Genomic_DNA"/>
</dbReference>
<dbReference type="PANTHER" id="PTHR30619">
    <property type="entry name" value="DNA INTERNALIZATION/COMPETENCE PROTEIN COMEC/REC2"/>
    <property type="match status" value="1"/>
</dbReference>
<evidence type="ECO:0000313" key="3">
    <source>
        <dbReference type="EMBL" id="MEQ2429295.1"/>
    </source>
</evidence>
<dbReference type="InterPro" id="IPR036866">
    <property type="entry name" value="RibonucZ/Hydroxyglut_hydro"/>
</dbReference>
<reference evidence="3 4" key="1">
    <citation type="submission" date="2024-03" db="EMBL/GenBank/DDBJ databases">
        <title>Human intestinal bacterial collection.</title>
        <authorList>
            <person name="Pauvert C."/>
            <person name="Hitch T.C.A."/>
            <person name="Clavel T."/>
        </authorList>
    </citation>
    <scope>NUCLEOTIDE SEQUENCE [LARGE SCALE GENOMIC DNA]</scope>
    <source>
        <strain evidence="3 4">CLA-SR-H021</strain>
    </source>
</reference>
<sequence length="180" mass="19303">ISKARKGIIWLLTSLVFISSFTGCSARTIQDISVRAEINKNDTDLVKATKTSSELKVHFIDVGQGDSIFIQSGNHNMLVDAGENDQGDTVVCGMGNSYGHPHQETTGKLSAKGIQIFRTDEQGIVIATSNGTDMNWNTRPGTSGKTGNKNEEKVPEKTVAPITASVPVTEAPKNGLTYVH</sequence>
<dbReference type="InterPro" id="IPR052159">
    <property type="entry name" value="Competence_DNA_uptake"/>
</dbReference>
<feature type="compositionally biased region" description="Polar residues" evidence="1">
    <location>
        <begin position="130"/>
        <end position="147"/>
    </location>
</feature>
<evidence type="ECO:0000256" key="2">
    <source>
        <dbReference type="SAM" id="SignalP"/>
    </source>
</evidence>
<feature type="chain" id="PRO_5046553605" evidence="2">
    <location>
        <begin position="26"/>
        <end position="180"/>
    </location>
</feature>
<feature type="non-terminal residue" evidence="3">
    <location>
        <position position="1"/>
    </location>
</feature>
<dbReference type="Gene3D" id="3.60.15.10">
    <property type="entry name" value="Ribonuclease Z/Hydroxyacylglutathione hydrolase-like"/>
    <property type="match status" value="2"/>
</dbReference>
<name>A0ABV1DFZ7_9FIRM</name>
<dbReference type="Proteomes" id="UP001454086">
    <property type="component" value="Unassembled WGS sequence"/>
</dbReference>
<proteinExistence type="predicted"/>
<feature type="region of interest" description="Disordered" evidence="1">
    <location>
        <begin position="130"/>
        <end position="155"/>
    </location>
</feature>
<evidence type="ECO:0000313" key="4">
    <source>
        <dbReference type="Proteomes" id="UP001454086"/>
    </source>
</evidence>